<feature type="region of interest" description="Disordered" evidence="12">
    <location>
        <begin position="104"/>
        <end position="150"/>
    </location>
</feature>
<dbReference type="Pfam" id="PF03840">
    <property type="entry name" value="SecG"/>
    <property type="match status" value="1"/>
</dbReference>
<reference evidence="13 14" key="1">
    <citation type="journal article" date="2019" name="Environ. Microbiol.">
        <title>Species interactions and distinct microbial communities in high Arctic permafrost affected cryosols are associated with the CH4 and CO2 gas fluxes.</title>
        <authorList>
            <person name="Altshuler I."/>
            <person name="Hamel J."/>
            <person name="Turney S."/>
            <person name="Magnuson E."/>
            <person name="Levesque R."/>
            <person name="Greer C."/>
            <person name="Whyte L.G."/>
        </authorList>
    </citation>
    <scope>NUCLEOTIDE SEQUENCE [LARGE SCALE GENOMIC DNA]</scope>
    <source>
        <strain evidence="13 14">S13Y</strain>
    </source>
</reference>
<keyword evidence="9 11" id="KW-0811">Translocation</keyword>
<dbReference type="InterPro" id="IPR004692">
    <property type="entry name" value="SecG"/>
</dbReference>
<dbReference type="OrthoDB" id="9813947at2"/>
<dbReference type="PANTHER" id="PTHR34182">
    <property type="entry name" value="PROTEIN-EXPORT MEMBRANE PROTEIN SECG"/>
    <property type="match status" value="1"/>
</dbReference>
<dbReference type="Proteomes" id="UP000319486">
    <property type="component" value="Unassembled WGS sequence"/>
</dbReference>
<feature type="transmembrane region" description="Helical" evidence="11">
    <location>
        <begin position="56"/>
        <end position="74"/>
    </location>
</feature>
<comment type="caution">
    <text evidence="11">Lacks conserved residue(s) required for the propagation of feature annotation.</text>
</comment>
<evidence type="ECO:0000256" key="12">
    <source>
        <dbReference type="SAM" id="MobiDB-lite"/>
    </source>
</evidence>
<dbReference type="PRINTS" id="PR01651">
    <property type="entry name" value="SECGEXPORT"/>
</dbReference>
<evidence type="ECO:0000256" key="2">
    <source>
        <dbReference type="ARBA" id="ARBA00008445"/>
    </source>
</evidence>
<keyword evidence="10 11" id="KW-0472">Membrane</keyword>
<comment type="subcellular location">
    <subcellularLocation>
        <location evidence="1 11">Cell membrane</location>
        <topology evidence="1 11">Multi-pass membrane protein</topology>
    </subcellularLocation>
</comment>
<dbReference type="GO" id="GO:0005886">
    <property type="term" value="C:plasma membrane"/>
    <property type="evidence" value="ECO:0007669"/>
    <property type="project" value="UniProtKB-SubCell"/>
</dbReference>
<keyword evidence="8 11" id="KW-1133">Transmembrane helix</keyword>
<organism evidence="13 14">
    <name type="scientific">Rhodanobacter glycinis</name>
    <dbReference type="NCBI Taxonomy" id="582702"/>
    <lineage>
        <taxon>Bacteria</taxon>
        <taxon>Pseudomonadati</taxon>
        <taxon>Pseudomonadota</taxon>
        <taxon>Gammaproteobacteria</taxon>
        <taxon>Lysobacterales</taxon>
        <taxon>Rhodanobacteraceae</taxon>
        <taxon>Rhodanobacter</taxon>
    </lineage>
</organism>
<keyword evidence="4 11" id="KW-0813">Transport</keyword>
<evidence type="ECO:0000313" key="13">
    <source>
        <dbReference type="EMBL" id="TPG05963.1"/>
    </source>
</evidence>
<feature type="compositionally biased region" description="Low complexity" evidence="12">
    <location>
        <begin position="117"/>
        <end position="137"/>
    </location>
</feature>
<evidence type="ECO:0000256" key="3">
    <source>
        <dbReference type="ARBA" id="ARBA00017876"/>
    </source>
</evidence>
<dbReference type="GO" id="GO:0043952">
    <property type="term" value="P:protein transport by the Sec complex"/>
    <property type="evidence" value="ECO:0007669"/>
    <property type="project" value="TreeGrafter"/>
</dbReference>
<keyword evidence="6 11" id="KW-0812">Transmembrane</keyword>
<accession>A0A502FM33</accession>
<evidence type="ECO:0000256" key="11">
    <source>
        <dbReference type="RuleBase" id="RU365087"/>
    </source>
</evidence>
<dbReference type="GO" id="GO:0065002">
    <property type="term" value="P:intracellular protein transmembrane transport"/>
    <property type="evidence" value="ECO:0007669"/>
    <property type="project" value="TreeGrafter"/>
</dbReference>
<evidence type="ECO:0000256" key="10">
    <source>
        <dbReference type="ARBA" id="ARBA00023136"/>
    </source>
</evidence>
<comment type="similarity">
    <text evidence="2 11">Belongs to the SecG family.</text>
</comment>
<evidence type="ECO:0000313" key="14">
    <source>
        <dbReference type="Proteomes" id="UP000319486"/>
    </source>
</evidence>
<comment type="caution">
    <text evidence="13">The sequence shown here is derived from an EMBL/GenBank/DDBJ whole genome shotgun (WGS) entry which is preliminary data.</text>
</comment>
<dbReference type="PANTHER" id="PTHR34182:SF1">
    <property type="entry name" value="PROTEIN-EXPORT MEMBRANE PROTEIN SECG"/>
    <property type="match status" value="1"/>
</dbReference>
<evidence type="ECO:0000256" key="5">
    <source>
        <dbReference type="ARBA" id="ARBA00022475"/>
    </source>
</evidence>
<evidence type="ECO:0000256" key="9">
    <source>
        <dbReference type="ARBA" id="ARBA00023010"/>
    </source>
</evidence>
<dbReference type="GO" id="GO:0009306">
    <property type="term" value="P:protein secretion"/>
    <property type="evidence" value="ECO:0007669"/>
    <property type="project" value="UniProtKB-UniRule"/>
</dbReference>
<sequence length="150" mass="14640">MFVIFSVFYILIAAAMIVLILLQNGAGADAGSGFGGGASATVFGARGSSTFLTRATGVLAGLFFLLSLGMGIYLHGNGAPHSNVNDLGVMGAIAEKPAAAKAVPAAPVGSEVPPATPAATNNAVPAASPAATPTQSQGEVPAATQPPAKH</sequence>
<dbReference type="RefSeq" id="WP_140654211.1">
    <property type="nucleotide sequence ID" value="NZ_RCZB01000001.1"/>
</dbReference>
<name>A0A502FM33_9GAMM</name>
<evidence type="ECO:0000256" key="8">
    <source>
        <dbReference type="ARBA" id="ARBA00022989"/>
    </source>
</evidence>
<dbReference type="GO" id="GO:0015450">
    <property type="term" value="F:protein-transporting ATPase activity"/>
    <property type="evidence" value="ECO:0007669"/>
    <property type="project" value="UniProtKB-UniRule"/>
</dbReference>
<gene>
    <name evidence="13" type="primary">secG</name>
    <name evidence="13" type="ORF">EAH88_15115</name>
</gene>
<keyword evidence="14" id="KW-1185">Reference proteome</keyword>
<protein>
    <recommendedName>
        <fullName evidence="3 11">Protein-export membrane protein SecG</fullName>
    </recommendedName>
</protein>
<comment type="function">
    <text evidence="11">Involved in protein export. Participates in an early event of protein translocation.</text>
</comment>
<keyword evidence="7 11" id="KW-0653">Protein transport</keyword>
<proteinExistence type="inferred from homology"/>
<evidence type="ECO:0000256" key="1">
    <source>
        <dbReference type="ARBA" id="ARBA00004651"/>
    </source>
</evidence>
<dbReference type="AlphaFoldDB" id="A0A502FM33"/>
<evidence type="ECO:0000256" key="7">
    <source>
        <dbReference type="ARBA" id="ARBA00022927"/>
    </source>
</evidence>
<evidence type="ECO:0000256" key="4">
    <source>
        <dbReference type="ARBA" id="ARBA00022448"/>
    </source>
</evidence>
<dbReference type="NCBIfam" id="TIGR00810">
    <property type="entry name" value="secG"/>
    <property type="match status" value="1"/>
</dbReference>
<dbReference type="EMBL" id="RCZO01000009">
    <property type="protein sequence ID" value="TPG05963.1"/>
    <property type="molecule type" value="Genomic_DNA"/>
</dbReference>
<keyword evidence="5 11" id="KW-1003">Cell membrane</keyword>
<evidence type="ECO:0000256" key="6">
    <source>
        <dbReference type="ARBA" id="ARBA00022692"/>
    </source>
</evidence>